<keyword evidence="3 6" id="KW-0575">Peroxidase</keyword>
<dbReference type="PRINTS" id="PR00458">
    <property type="entry name" value="PEROXIDASE"/>
</dbReference>
<dbReference type="InterPro" id="IPR002016">
    <property type="entry name" value="Haem_peroxidase"/>
</dbReference>
<dbReference type="PANTHER" id="PTHR31356">
    <property type="entry name" value="THYLAKOID LUMENAL 29 KDA PROTEIN, CHLOROPLASTIC-RELATED"/>
    <property type="match status" value="1"/>
</dbReference>
<accession>A0A9P8XVJ8</accession>
<dbReference type="InterPro" id="IPR002207">
    <property type="entry name" value="Peroxidase_I"/>
</dbReference>
<dbReference type="GO" id="GO:0042744">
    <property type="term" value="P:hydrogen peroxide catabolic process"/>
    <property type="evidence" value="ECO:0007669"/>
    <property type="project" value="TreeGrafter"/>
</dbReference>
<dbReference type="AlphaFoldDB" id="A0A9P8XVJ8"/>
<comment type="caution">
    <text evidence="8">The sequence shown here is derived from an EMBL/GenBank/DDBJ whole genome shotgun (WGS) entry which is preliminary data.</text>
</comment>
<comment type="function">
    <text evidence="1">Destroys radicals which are normally produced within the cells and which are toxic to biological systems.</text>
</comment>
<keyword evidence="9" id="KW-1185">Reference proteome</keyword>
<dbReference type="EMBL" id="JAGTJQ010000010">
    <property type="protein sequence ID" value="KAH7020736.1"/>
    <property type="molecule type" value="Genomic_DNA"/>
</dbReference>
<keyword evidence="4" id="KW-0408">Iron</keyword>
<evidence type="ECO:0000313" key="8">
    <source>
        <dbReference type="EMBL" id="KAH7020736.1"/>
    </source>
</evidence>
<dbReference type="GO" id="GO:0000302">
    <property type="term" value="P:response to reactive oxygen species"/>
    <property type="evidence" value="ECO:0007669"/>
    <property type="project" value="TreeGrafter"/>
</dbReference>
<evidence type="ECO:0000256" key="6">
    <source>
        <dbReference type="RuleBase" id="RU363051"/>
    </source>
</evidence>
<evidence type="ECO:0000256" key="2">
    <source>
        <dbReference type="ARBA" id="ARBA00005997"/>
    </source>
</evidence>
<comment type="similarity">
    <text evidence="2">Belongs to the peroxidase family. Cytochrome c peroxidase subfamily.</text>
</comment>
<dbReference type="RefSeq" id="XP_046006937.1">
    <property type="nucleotide sequence ID" value="XM_046155173.1"/>
</dbReference>
<gene>
    <name evidence="8" type="ORF">B0I36DRAFT_333089</name>
</gene>
<dbReference type="GO" id="GO:0020037">
    <property type="term" value="F:heme binding"/>
    <property type="evidence" value="ECO:0007669"/>
    <property type="project" value="UniProtKB-UniRule"/>
</dbReference>
<dbReference type="GO" id="GO:0004601">
    <property type="term" value="F:peroxidase activity"/>
    <property type="evidence" value="ECO:0007669"/>
    <property type="project" value="UniProtKB-KW"/>
</dbReference>
<dbReference type="GeneID" id="70184719"/>
<dbReference type="Gene3D" id="1.10.520.10">
    <property type="match status" value="1"/>
</dbReference>
<dbReference type="Pfam" id="PF00141">
    <property type="entry name" value="peroxidase"/>
    <property type="match status" value="1"/>
</dbReference>
<evidence type="ECO:0000256" key="1">
    <source>
        <dbReference type="ARBA" id="ARBA00003917"/>
    </source>
</evidence>
<dbReference type="PANTHER" id="PTHR31356:SF53">
    <property type="entry name" value="HEME PEROXIDASE"/>
    <property type="match status" value="1"/>
</dbReference>
<keyword evidence="4" id="KW-0349">Heme</keyword>
<evidence type="ECO:0000256" key="5">
    <source>
        <dbReference type="ARBA" id="ARBA00023002"/>
    </source>
</evidence>
<proteinExistence type="inferred from homology"/>
<name>A0A9P8XVJ8_9PEZI</name>
<dbReference type="GO" id="GO:0034599">
    <property type="term" value="P:cellular response to oxidative stress"/>
    <property type="evidence" value="ECO:0007669"/>
    <property type="project" value="InterPro"/>
</dbReference>
<feature type="domain" description="Plant heme peroxidase family profile" evidence="7">
    <location>
        <begin position="117"/>
        <end position="235"/>
    </location>
</feature>
<keyword evidence="5 6" id="KW-0560">Oxidoreductase</keyword>
<dbReference type="SUPFAM" id="SSF48113">
    <property type="entry name" value="Heme-dependent peroxidases"/>
    <property type="match status" value="1"/>
</dbReference>
<dbReference type="Proteomes" id="UP000756346">
    <property type="component" value="Unassembled WGS sequence"/>
</dbReference>
<dbReference type="OrthoDB" id="5985073at2759"/>
<dbReference type="GO" id="GO:0046872">
    <property type="term" value="F:metal ion binding"/>
    <property type="evidence" value="ECO:0007669"/>
    <property type="project" value="UniProtKB-UniRule"/>
</dbReference>
<evidence type="ECO:0000313" key="9">
    <source>
        <dbReference type="Proteomes" id="UP000756346"/>
    </source>
</evidence>
<protein>
    <recommendedName>
        <fullName evidence="6">Peroxidase</fullName>
        <ecNumber evidence="6">1.11.1.-</ecNumber>
    </recommendedName>
</protein>
<dbReference type="PROSITE" id="PS50873">
    <property type="entry name" value="PEROXIDASE_4"/>
    <property type="match status" value="1"/>
</dbReference>
<reference evidence="8" key="1">
    <citation type="journal article" date="2021" name="Nat. Commun.">
        <title>Genetic determinants of endophytism in the Arabidopsis root mycobiome.</title>
        <authorList>
            <person name="Mesny F."/>
            <person name="Miyauchi S."/>
            <person name="Thiergart T."/>
            <person name="Pickel B."/>
            <person name="Atanasova L."/>
            <person name="Karlsson M."/>
            <person name="Huettel B."/>
            <person name="Barry K.W."/>
            <person name="Haridas S."/>
            <person name="Chen C."/>
            <person name="Bauer D."/>
            <person name="Andreopoulos W."/>
            <person name="Pangilinan J."/>
            <person name="LaButti K."/>
            <person name="Riley R."/>
            <person name="Lipzen A."/>
            <person name="Clum A."/>
            <person name="Drula E."/>
            <person name="Henrissat B."/>
            <person name="Kohler A."/>
            <person name="Grigoriev I.V."/>
            <person name="Martin F.M."/>
            <person name="Hacquard S."/>
        </authorList>
    </citation>
    <scope>NUCLEOTIDE SEQUENCE</scope>
    <source>
        <strain evidence="8">MPI-CAGE-CH-0230</strain>
    </source>
</reference>
<dbReference type="InterPro" id="IPR010255">
    <property type="entry name" value="Haem_peroxidase_sf"/>
</dbReference>
<organism evidence="8 9">
    <name type="scientific">Microdochium trichocladiopsis</name>
    <dbReference type="NCBI Taxonomy" id="1682393"/>
    <lineage>
        <taxon>Eukaryota</taxon>
        <taxon>Fungi</taxon>
        <taxon>Dikarya</taxon>
        <taxon>Ascomycota</taxon>
        <taxon>Pezizomycotina</taxon>
        <taxon>Sordariomycetes</taxon>
        <taxon>Xylariomycetidae</taxon>
        <taxon>Xylariales</taxon>
        <taxon>Microdochiaceae</taxon>
        <taxon>Microdochium</taxon>
    </lineage>
</organism>
<sequence length="539" mass="56986">MRATITSTAAMAMGAAAYVWPGQYDIVEDVYSLQAGAVRLGFIDAVNPCGFGTGRRGVQNAAEWLRVAYHDMATADVAAGTGGIDASIRYETARDENEGAAFNNTLAFFSGFYNAHVPLADLIALGVVASVDMCGGPAIEFRAGRVDATGPGATGVPKPDQDIATHTAAFARQGFSKAEMIALVACGHTLGGVHHEDFPQIVGDPDATPGNTTQFEGGDSAAIFDNQVVTEYLDGTTQNPLVVSHNATFRSDHRVFGADANATARALADPAVFRATCASVLTRMINTVPAGVVLSDPIVPIDVKPYIDTLALTANLTISFAGRIRIRLDADSSRDENDMQIDLIYTDRNNQPVSTPIPTTRLTFRGGVTTGLHGSSFAWFNFATSDLDADAGISGFKVRMTKPSTGAVTVFDNGGTEHGFPIDDSLLYQGAQSCLTTTATNTHDLTVVAAVRTDRANELLALDVNYKASRLNESFAPFLSTRSASLASTGQTVGGYTLFKTTVPMDEESWFSAEFDLALGATKVLRRDSSVLQSACKSL</sequence>
<dbReference type="PRINTS" id="PR00459">
    <property type="entry name" value="ASPEROXIDASE"/>
</dbReference>
<evidence type="ECO:0000256" key="4">
    <source>
        <dbReference type="ARBA" id="ARBA00022617"/>
    </source>
</evidence>
<evidence type="ECO:0000259" key="7">
    <source>
        <dbReference type="PROSITE" id="PS50873"/>
    </source>
</evidence>
<dbReference type="InterPro" id="IPR044831">
    <property type="entry name" value="Ccp1-like"/>
</dbReference>
<dbReference type="Gene3D" id="1.10.420.10">
    <property type="entry name" value="Peroxidase, domain 2"/>
    <property type="match status" value="1"/>
</dbReference>
<dbReference type="EC" id="1.11.1.-" evidence="6"/>
<evidence type="ECO:0000256" key="3">
    <source>
        <dbReference type="ARBA" id="ARBA00022559"/>
    </source>
</evidence>
<keyword evidence="4" id="KW-0479">Metal-binding</keyword>